<keyword evidence="2" id="KW-0812">Transmembrane</keyword>
<dbReference type="EMBL" id="MU404352">
    <property type="protein sequence ID" value="KAI1615316.1"/>
    <property type="molecule type" value="Genomic_DNA"/>
</dbReference>
<proteinExistence type="predicted"/>
<feature type="transmembrane region" description="Helical" evidence="2">
    <location>
        <begin position="64"/>
        <end position="87"/>
    </location>
</feature>
<name>A0AAN6DZV7_9EURO</name>
<sequence>METQELRMLDRAQYRSISSDWENIIEPPVRKSSPQPDHSNLNAEPASRKVVIQKRWNGLSWVEWLSHLASIAYTVAVLTLCGLQVYFADITKPAINTDLNAFQFVAALHAIIVGTSLTAMAVWHLRYELCASEGLPIGFLDYPFQLSSISALFKPRFWHATFDISNNARRYMFAAGILVAMVLQALSGPSSAILIVPQLDWWTVDDTFSGLNGFTYINASHEAIWPTRIVDKNYSCALSNPPLIERCPYASINEIAKWSLEYLVQFSSPNITTMTTTLVGRYIAGSPFNTTGSIKGGPNITTIPGYSAASAPGTHIARTLGDIWTFAQRNGQGTHIGDRYGRPKFTLSGEYDRPMMRPIVQTECGPAVNINDLDTFEATYPTDQLRVKPGENYTREIRQEVNATFHRQQVRSKMFVNFHNLSTAAGRPTLGALVTMDFFNAHINLANVSDGETALGLMPCTILAHWIPSNMSIDPKLNNVAILDNPLPVVDVVDVPSLFERATTLDIDMAFANAVNAPTSSPNSHTVIETEILPMALNFTNGQPQFDGSWGDLWPYAVATVLSLQFSDALARSNDDFLTFLLCEGCANQTESPGYSAVKNLAGLNGGPAEIIPESSQTSWIEEKKNRTDLHTVVNWKLERYGYGWAMKRPTEWLAATVLLLHALLVIVHVVVVTRGKWRCYAWDDLLSLLALANMSPEIESMRDLSTGDAPARALGQPVVIEEKPEKNVFELTSLEGSTIRSRRPTPRKKYGWSRLSMEE</sequence>
<keyword evidence="4" id="KW-1185">Reference proteome</keyword>
<reference evidence="3" key="1">
    <citation type="journal article" date="2022" name="bioRxiv">
        <title>Deciphering the potential niche of two novel black yeast fungi from a biological soil crust based on their genomes, phenotypes, and melanin regulation.</title>
        <authorList>
            <consortium name="DOE Joint Genome Institute"/>
            <person name="Carr E.C."/>
            <person name="Barton Q."/>
            <person name="Grambo S."/>
            <person name="Sullivan M."/>
            <person name="Renfro C.M."/>
            <person name="Kuo A."/>
            <person name="Pangilinan J."/>
            <person name="Lipzen A."/>
            <person name="Keymanesh K."/>
            <person name="Savage E."/>
            <person name="Barry K."/>
            <person name="Grigoriev I.V."/>
            <person name="Riekhof W.R."/>
            <person name="Harris S.S."/>
        </authorList>
    </citation>
    <scope>NUCLEOTIDE SEQUENCE</scope>
    <source>
        <strain evidence="3">JF 03-4F</strain>
    </source>
</reference>
<evidence type="ECO:0000313" key="4">
    <source>
        <dbReference type="Proteomes" id="UP001203852"/>
    </source>
</evidence>
<evidence type="ECO:0000256" key="2">
    <source>
        <dbReference type="SAM" id="Phobius"/>
    </source>
</evidence>
<protein>
    <submittedName>
        <fullName evidence="3">Uncharacterized protein</fullName>
    </submittedName>
</protein>
<evidence type="ECO:0000256" key="1">
    <source>
        <dbReference type="SAM" id="MobiDB-lite"/>
    </source>
</evidence>
<keyword evidence="2" id="KW-1133">Transmembrane helix</keyword>
<accession>A0AAN6DZV7</accession>
<evidence type="ECO:0000313" key="3">
    <source>
        <dbReference type="EMBL" id="KAI1615316.1"/>
    </source>
</evidence>
<organism evidence="3 4">
    <name type="scientific">Exophiala viscosa</name>
    <dbReference type="NCBI Taxonomy" id="2486360"/>
    <lineage>
        <taxon>Eukaryota</taxon>
        <taxon>Fungi</taxon>
        <taxon>Dikarya</taxon>
        <taxon>Ascomycota</taxon>
        <taxon>Pezizomycotina</taxon>
        <taxon>Eurotiomycetes</taxon>
        <taxon>Chaetothyriomycetidae</taxon>
        <taxon>Chaetothyriales</taxon>
        <taxon>Herpotrichiellaceae</taxon>
        <taxon>Exophiala</taxon>
    </lineage>
</organism>
<feature type="transmembrane region" description="Helical" evidence="2">
    <location>
        <begin position="99"/>
        <end position="123"/>
    </location>
</feature>
<keyword evidence="2" id="KW-0472">Membrane</keyword>
<feature type="transmembrane region" description="Helical" evidence="2">
    <location>
        <begin position="653"/>
        <end position="673"/>
    </location>
</feature>
<feature type="region of interest" description="Disordered" evidence="1">
    <location>
        <begin position="740"/>
        <end position="760"/>
    </location>
</feature>
<dbReference type="AlphaFoldDB" id="A0AAN6DZV7"/>
<gene>
    <name evidence="3" type="ORF">EDD36DRAFT_185888</name>
</gene>
<feature type="compositionally biased region" description="Basic residues" evidence="1">
    <location>
        <begin position="741"/>
        <end position="752"/>
    </location>
</feature>
<dbReference type="Proteomes" id="UP001203852">
    <property type="component" value="Unassembled WGS sequence"/>
</dbReference>
<feature type="transmembrane region" description="Helical" evidence="2">
    <location>
        <begin position="173"/>
        <end position="196"/>
    </location>
</feature>
<comment type="caution">
    <text evidence="3">The sequence shown here is derived from an EMBL/GenBank/DDBJ whole genome shotgun (WGS) entry which is preliminary data.</text>
</comment>